<organism evidence="1 2">
    <name type="scientific">Bacteroides ovatus (strain ATCC 8483 / DSM 1896 / JCM 5824 / BCRC 10623 / CCUG 4943 / NCTC 11153)</name>
    <dbReference type="NCBI Taxonomy" id="411476"/>
    <lineage>
        <taxon>Bacteria</taxon>
        <taxon>Pseudomonadati</taxon>
        <taxon>Bacteroidota</taxon>
        <taxon>Bacteroidia</taxon>
        <taxon>Bacteroidales</taxon>
        <taxon>Bacteroidaceae</taxon>
        <taxon>Bacteroides</taxon>
    </lineage>
</organism>
<gene>
    <name evidence="1" type="ORF">BACOVA_02423</name>
</gene>
<protein>
    <submittedName>
        <fullName evidence="1">Uncharacterized protein</fullName>
    </submittedName>
</protein>
<reference evidence="1 2" key="1">
    <citation type="submission" date="2007-03" db="EMBL/GenBank/DDBJ databases">
        <authorList>
            <person name="Fulton L."/>
            <person name="Clifton S."/>
            <person name="Fulton B."/>
            <person name="Xu J."/>
            <person name="Minx P."/>
            <person name="Pepin K.H."/>
            <person name="Johnson M."/>
            <person name="Thiruvilangam P."/>
            <person name="Bhonagiri V."/>
            <person name="Nash W.E."/>
            <person name="Mardis E.R."/>
            <person name="Wilson R.K."/>
        </authorList>
    </citation>
    <scope>NUCLEOTIDE SEQUENCE [LARGE SCALE GENOMIC DNA]</scope>
    <source>
        <strain evidence="2">ATCC 8483 / DSM 1896 / JCM 5824 / BCRC 10623 / CCUG 4943 / NCTC 11153</strain>
    </source>
</reference>
<evidence type="ECO:0000313" key="1">
    <source>
        <dbReference type="EMBL" id="EDO11923.1"/>
    </source>
</evidence>
<sequence>MILSFWFFFFRIKTKEKEYSVTLPKIGKAWKIIRNCSLLGSSLKIQAPIYFLPEKLEPGKRHFLDD</sequence>
<evidence type="ECO:0000313" key="2">
    <source>
        <dbReference type="Proteomes" id="UP000005475"/>
    </source>
</evidence>
<comment type="caution">
    <text evidence="1">The sequence shown here is derived from an EMBL/GenBank/DDBJ whole genome shotgun (WGS) entry which is preliminary data.</text>
</comment>
<dbReference type="AlphaFoldDB" id="A0AAN3A8R5"/>
<proteinExistence type="predicted"/>
<dbReference type="Proteomes" id="UP000005475">
    <property type="component" value="Unassembled WGS sequence"/>
</dbReference>
<dbReference type="EMBL" id="AAXF02000048">
    <property type="protein sequence ID" value="EDO11923.1"/>
    <property type="molecule type" value="Genomic_DNA"/>
</dbReference>
<accession>A0AAN3A8R5</accession>
<reference evidence="2" key="2">
    <citation type="submission" date="2007-04" db="EMBL/GenBank/DDBJ databases">
        <title>Draft genome sequence of Bacteroides ovatus (ATCC 8483).</title>
        <authorList>
            <person name="Sudarsanam P."/>
            <person name="Ley R."/>
            <person name="Guruge J."/>
            <person name="Turnbaugh P.J."/>
            <person name="Mahowald M."/>
            <person name="Liep D."/>
            <person name="Gordon J."/>
        </authorList>
    </citation>
    <scope>NUCLEOTIDE SEQUENCE [LARGE SCALE GENOMIC DNA]</scope>
    <source>
        <strain evidence="2">ATCC 8483 / DSM 1896 / JCM 5824 / BCRC 10623 / CCUG 4943 / NCTC 11153</strain>
    </source>
</reference>
<name>A0AAN3A8R5_BACO1</name>